<dbReference type="InterPro" id="IPR015422">
    <property type="entry name" value="PyrdxlP-dep_Trfase_small"/>
</dbReference>
<proteinExistence type="inferred from homology"/>
<dbReference type="PANTHER" id="PTHR30244">
    <property type="entry name" value="TRANSAMINASE"/>
    <property type="match status" value="1"/>
</dbReference>
<dbReference type="Gene3D" id="3.90.1150.10">
    <property type="entry name" value="Aspartate Aminotransferase, domain 1"/>
    <property type="match status" value="1"/>
</dbReference>
<organism evidence="2 3">
    <name type="scientific">Candidatus Daviesbacteria bacterium GW2011_GWF2_38_6</name>
    <dbReference type="NCBI Taxonomy" id="1618432"/>
    <lineage>
        <taxon>Bacteria</taxon>
        <taxon>Candidatus Daviesiibacteriota</taxon>
    </lineage>
</organism>
<comment type="caution">
    <text evidence="2">The sequence shown here is derived from an EMBL/GenBank/DDBJ whole genome shotgun (WGS) entry which is preliminary data.</text>
</comment>
<dbReference type="Pfam" id="PF01041">
    <property type="entry name" value="DegT_DnrJ_EryC1"/>
    <property type="match status" value="1"/>
</dbReference>
<dbReference type="PIRSF" id="PIRSF000390">
    <property type="entry name" value="PLP_StrS"/>
    <property type="match status" value="1"/>
</dbReference>
<dbReference type="SUPFAM" id="SSF53383">
    <property type="entry name" value="PLP-dependent transferases"/>
    <property type="match status" value="1"/>
</dbReference>
<protein>
    <submittedName>
        <fullName evidence="2">NDP-hexose 3,4-dehydratase</fullName>
    </submittedName>
</protein>
<evidence type="ECO:0000256" key="1">
    <source>
        <dbReference type="RuleBase" id="RU004508"/>
    </source>
</evidence>
<dbReference type="Proteomes" id="UP000034324">
    <property type="component" value="Unassembled WGS sequence"/>
</dbReference>
<dbReference type="InterPro" id="IPR015424">
    <property type="entry name" value="PyrdxlP-dep_Trfase"/>
</dbReference>
<keyword evidence="1" id="KW-0663">Pyridoxal phosphate</keyword>
<accession>A0A0G0KFF1</accession>
<evidence type="ECO:0000313" key="3">
    <source>
        <dbReference type="Proteomes" id="UP000034324"/>
    </source>
</evidence>
<dbReference type="GO" id="GO:0000271">
    <property type="term" value="P:polysaccharide biosynthetic process"/>
    <property type="evidence" value="ECO:0007669"/>
    <property type="project" value="TreeGrafter"/>
</dbReference>
<dbReference type="InterPro" id="IPR000653">
    <property type="entry name" value="DegT/StrS_aminotransferase"/>
</dbReference>
<comment type="similarity">
    <text evidence="1">Belongs to the DegT/DnrJ/EryC1 family.</text>
</comment>
<dbReference type="GO" id="GO:0030170">
    <property type="term" value="F:pyridoxal phosphate binding"/>
    <property type="evidence" value="ECO:0007669"/>
    <property type="project" value="TreeGrafter"/>
</dbReference>
<reference evidence="2 3" key="1">
    <citation type="journal article" date="2015" name="Nature">
        <title>rRNA introns, odd ribosomes, and small enigmatic genomes across a large radiation of phyla.</title>
        <authorList>
            <person name="Brown C.T."/>
            <person name="Hug L.A."/>
            <person name="Thomas B.C."/>
            <person name="Sharon I."/>
            <person name="Castelle C.J."/>
            <person name="Singh A."/>
            <person name="Wilkins M.J."/>
            <person name="Williams K.H."/>
            <person name="Banfield J.F."/>
        </authorList>
    </citation>
    <scope>NUCLEOTIDE SEQUENCE [LARGE SCALE GENOMIC DNA]</scope>
</reference>
<dbReference type="EMBL" id="LBVC01000023">
    <property type="protein sequence ID" value="KKQ78368.1"/>
    <property type="molecule type" value="Genomic_DNA"/>
</dbReference>
<dbReference type="PATRIC" id="fig|1618432.3.peg.364"/>
<dbReference type="Gene3D" id="3.40.640.10">
    <property type="entry name" value="Type I PLP-dependent aspartate aminotransferase-like (Major domain)"/>
    <property type="match status" value="1"/>
</dbReference>
<gene>
    <name evidence="2" type="ORF">US99_C0023G0003</name>
</gene>
<dbReference type="PANTHER" id="PTHR30244:SF34">
    <property type="entry name" value="DTDP-4-AMINO-4,6-DIDEOXYGALACTOSE TRANSAMINASE"/>
    <property type="match status" value="1"/>
</dbReference>
<sequence length="409" mass="46677">MQLKFPRNDLRVSYAKAVHDEAERKRVLAVLDEHRTIMGKEIYQFEERVSKLFGCKFGVMVNSGSSANLLALEILNFPEGSEIITPLLTFSTTVAPIIQKKLVPVFADVENGSYQINVDQIEKLVTRKTRALMIPLLLGNVPDLERLQYIAKKNNLFFIVDSCDTFAASFQGKLSSSFGDIITTSFYGSHIITAGGGGGMIMMDNPKWKDKAKVFRGWGRNSSISDETESISVRFKAKIGNIPYDDKFIFGQLGYNFLPLEMSAAFGNAQLDKLKDFKKLRKNNFNRLYKFFLKYSNFFILPKKDIRVQTCWLSFPLTIRSSTPFTRIEITTYLEKNNIQTRPIFTGNVLKQPGFKNIPHRLIPGYGYPITNDIMKKGFVIGCHQGLAEKHLEKIERIFTKFLNKYISF</sequence>
<name>A0A0G0KFF1_9BACT</name>
<dbReference type="GO" id="GO:0008483">
    <property type="term" value="F:transaminase activity"/>
    <property type="evidence" value="ECO:0007669"/>
    <property type="project" value="TreeGrafter"/>
</dbReference>
<dbReference type="AlphaFoldDB" id="A0A0G0KFF1"/>
<dbReference type="InterPro" id="IPR015421">
    <property type="entry name" value="PyrdxlP-dep_Trfase_major"/>
</dbReference>
<evidence type="ECO:0000313" key="2">
    <source>
        <dbReference type="EMBL" id="KKQ78368.1"/>
    </source>
</evidence>